<feature type="region of interest" description="Disordered" evidence="12">
    <location>
        <begin position="758"/>
        <end position="803"/>
    </location>
</feature>
<dbReference type="InterPro" id="IPR018314">
    <property type="entry name" value="RsmB/NOL1/NOP2-like_CS"/>
</dbReference>
<dbReference type="GO" id="GO:0005737">
    <property type="term" value="C:cytoplasm"/>
    <property type="evidence" value="ECO:0007669"/>
    <property type="project" value="TreeGrafter"/>
</dbReference>
<feature type="binding site" evidence="10">
    <location>
        <begin position="175"/>
        <end position="181"/>
    </location>
    <ligand>
        <name>S-adenosyl-L-methionine</name>
        <dbReference type="ChEBI" id="CHEBI:59789"/>
    </ligand>
</feature>
<comment type="subcellular location">
    <subcellularLocation>
        <location evidence="1">Nucleus</location>
    </subcellularLocation>
</comment>
<evidence type="ECO:0000256" key="12">
    <source>
        <dbReference type="SAM" id="MobiDB-lite"/>
    </source>
</evidence>
<feature type="compositionally biased region" description="Basic residues" evidence="12">
    <location>
        <begin position="1"/>
        <end position="17"/>
    </location>
</feature>
<dbReference type="PRINTS" id="PR02011">
    <property type="entry name" value="RCMTNCL1"/>
</dbReference>
<feature type="region of interest" description="Disordered" evidence="12">
    <location>
        <begin position="1"/>
        <end position="22"/>
    </location>
</feature>
<feature type="compositionally biased region" description="Low complexity" evidence="12">
    <location>
        <begin position="791"/>
        <end position="803"/>
    </location>
</feature>
<name>A0A9W8CRM0_9FUNG</name>
<keyword evidence="3" id="KW-0820">tRNA-binding</keyword>
<evidence type="ECO:0000256" key="11">
    <source>
        <dbReference type="SAM" id="Coils"/>
    </source>
</evidence>
<comment type="caution">
    <text evidence="10">Lacks conserved residue(s) required for the propagation of feature annotation.</text>
</comment>
<dbReference type="AlphaFoldDB" id="A0A9W8CRM0"/>
<accession>A0A9W8CRM0</accession>
<feature type="active site" description="Nucleophile" evidence="10">
    <location>
        <position position="320"/>
    </location>
</feature>
<keyword evidence="9" id="KW-0539">Nucleus</keyword>
<dbReference type="SUPFAM" id="SSF53335">
    <property type="entry name" value="S-adenosyl-L-methionine-dependent methyltransferases"/>
    <property type="match status" value="1"/>
</dbReference>
<keyword evidence="5 10" id="KW-0808">Transferase</keyword>
<dbReference type="Proteomes" id="UP001149813">
    <property type="component" value="Unassembled WGS sequence"/>
</dbReference>
<comment type="similarity">
    <text evidence="2 10">Belongs to the class I-like SAM-binding methyltransferase superfamily. RsmB/NOP family.</text>
</comment>
<dbReference type="Gene3D" id="3.40.50.150">
    <property type="entry name" value="Vaccinia Virus protein VP39"/>
    <property type="match status" value="1"/>
</dbReference>
<keyword evidence="7" id="KW-0819">tRNA processing</keyword>
<feature type="domain" description="SAM-dependent MTase RsmB/NOP-type" evidence="13">
    <location>
        <begin position="57"/>
        <end position="432"/>
    </location>
</feature>
<evidence type="ECO:0000256" key="10">
    <source>
        <dbReference type="PROSITE-ProRule" id="PRU01023"/>
    </source>
</evidence>
<dbReference type="InterPro" id="IPR001678">
    <property type="entry name" value="MeTrfase_RsmB-F_NOP2_dom"/>
</dbReference>
<feature type="coiled-coil region" evidence="11">
    <location>
        <begin position="437"/>
        <end position="479"/>
    </location>
</feature>
<dbReference type="InterPro" id="IPR029063">
    <property type="entry name" value="SAM-dependent_MTases_sf"/>
</dbReference>
<dbReference type="PROSITE" id="PS01153">
    <property type="entry name" value="NOL1_NOP2_SUN"/>
    <property type="match status" value="1"/>
</dbReference>
<evidence type="ECO:0000256" key="8">
    <source>
        <dbReference type="ARBA" id="ARBA00022884"/>
    </source>
</evidence>
<proteinExistence type="inferred from homology"/>
<keyword evidence="8 10" id="KW-0694">RNA-binding</keyword>
<evidence type="ECO:0000256" key="4">
    <source>
        <dbReference type="ARBA" id="ARBA00022603"/>
    </source>
</evidence>
<evidence type="ECO:0000259" key="13">
    <source>
        <dbReference type="PROSITE" id="PS51686"/>
    </source>
</evidence>
<sequence>MGRMGKRKGKGGGKAKNHVSGERAAYRSFDELRRDNESFRKYYQAQKLVDADEFPAFMEAMRTVLPTNFRITGSRQQAVDIREQIMTEFVPYLRSISIEGVDVEPPHPLAWYPHNFGWQFTIPRIALKKSAALGKFHSFLVTETEVGNISRQEAVSMVPPLLLDVQPQHLVLDMCAAPGSKTAQLVEALHAGVAPGETPRGLVVANDADYKRACMLVHQVNRLNSPNIVVTNHSGERFPNIYDGAGAGAGTGGGRGAAVQFDRILCDVPCSGDGTTRKNVRVWEKWRADDAHSLNPIQTKILQRAAYLLKTGGRMVYSTCSLNPIENEAVVAHVLSHFEGALRLVDVSAELPELRRRPGLATWKVMTRDGELHETPASIATNAMPRSHRRYVDAFFPLDRARMDALHIERCMRIYSHLQNTGGFFVAVLEKVAPISVNEKKKAAERAERLQREYDELDLERKREQGAAAEAEAEAVSAAEAVAVAVAAAEDAESGAPKRQIETEAETEEETGATAASEAKRPKVDSADNNNSNDDDERMAPYLPDEPREDPALPENPFVFLDADAGELKNILAFYGIGPSMSRRGFLSRMENSTYRSVYHVSDSVRRLMELAGQRLRVVNTGIRVFNRNCVKDAGCAYRLVCEGVPQLLPHLAPHFVVDVPFADLRVVLEQINPLLESLSAPTRERIAAVPMSSSIIVRYDPAAHAADAEQPFTRLTAVLALPCWRGHASISVHMDKNQLGSLIHRVLGHTIDRSSEGRLKLANNTRSAPQDDGTETQDQELDQEPDREQMQGQDQDQSMGQE</sequence>
<gene>
    <name evidence="14" type="primary">NCL1</name>
    <name evidence="14" type="ORF">LPJ53_001940</name>
</gene>
<comment type="caution">
    <text evidence="14">The sequence shown here is derived from an EMBL/GenBank/DDBJ whole genome shotgun (WGS) entry which is preliminary data.</text>
</comment>
<feature type="region of interest" description="Disordered" evidence="12">
    <location>
        <begin position="490"/>
        <end position="556"/>
    </location>
</feature>
<evidence type="ECO:0000256" key="6">
    <source>
        <dbReference type="ARBA" id="ARBA00022691"/>
    </source>
</evidence>
<keyword evidence="15" id="KW-1185">Reference proteome</keyword>
<evidence type="ECO:0000313" key="14">
    <source>
        <dbReference type="EMBL" id="KAJ1723715.1"/>
    </source>
</evidence>
<feature type="compositionally biased region" description="Acidic residues" evidence="12">
    <location>
        <begin position="773"/>
        <end position="784"/>
    </location>
</feature>
<reference evidence="14" key="1">
    <citation type="submission" date="2022-07" db="EMBL/GenBank/DDBJ databases">
        <title>Phylogenomic reconstructions and comparative analyses of Kickxellomycotina fungi.</title>
        <authorList>
            <person name="Reynolds N.K."/>
            <person name="Stajich J.E."/>
            <person name="Barry K."/>
            <person name="Grigoriev I.V."/>
            <person name="Crous P."/>
            <person name="Smith M.E."/>
        </authorList>
    </citation>
    <scope>NUCLEOTIDE SEQUENCE</scope>
    <source>
        <strain evidence="14">NBRC 32514</strain>
    </source>
</reference>
<dbReference type="InterPro" id="IPR023267">
    <property type="entry name" value="RCMT"/>
</dbReference>
<keyword evidence="4 10" id="KW-0489">Methyltransferase</keyword>
<dbReference type="OrthoDB" id="6093671at2759"/>
<evidence type="ECO:0000256" key="7">
    <source>
        <dbReference type="ARBA" id="ARBA00022694"/>
    </source>
</evidence>
<dbReference type="InterPro" id="IPR057285">
    <property type="entry name" value="Pre-PUA_NSUN2"/>
</dbReference>
<dbReference type="Pfam" id="PF01189">
    <property type="entry name" value="Methyltr_RsmB-F"/>
    <property type="match status" value="1"/>
</dbReference>
<dbReference type="PRINTS" id="PR02008">
    <property type="entry name" value="RCMTFAMILY"/>
</dbReference>
<dbReference type="PROSITE" id="PS51686">
    <property type="entry name" value="SAM_MT_RSMB_NOP"/>
    <property type="match status" value="1"/>
</dbReference>
<dbReference type="Pfam" id="PF25378">
    <property type="entry name" value="PUA_NSUN2"/>
    <property type="match status" value="1"/>
</dbReference>
<feature type="binding site" evidence="10">
    <location>
        <position position="207"/>
    </location>
    <ligand>
        <name>S-adenosyl-L-methionine</name>
        <dbReference type="ChEBI" id="CHEBI:59789"/>
    </ligand>
</feature>
<dbReference type="GO" id="GO:0016428">
    <property type="term" value="F:tRNA (cytidine-5-)-methyltransferase activity"/>
    <property type="evidence" value="ECO:0007669"/>
    <property type="project" value="InterPro"/>
</dbReference>
<dbReference type="PANTHER" id="PTHR22808">
    <property type="entry name" value="NCL1 YEAST -RELATED NOL1/NOP2/FMU SUN DOMAIN-CONTAINING"/>
    <property type="match status" value="1"/>
</dbReference>
<evidence type="ECO:0000256" key="2">
    <source>
        <dbReference type="ARBA" id="ARBA00007494"/>
    </source>
</evidence>
<organism evidence="14 15">
    <name type="scientific">Coemansia erecta</name>
    <dbReference type="NCBI Taxonomy" id="147472"/>
    <lineage>
        <taxon>Eukaryota</taxon>
        <taxon>Fungi</taxon>
        <taxon>Fungi incertae sedis</taxon>
        <taxon>Zoopagomycota</taxon>
        <taxon>Kickxellomycotina</taxon>
        <taxon>Kickxellomycetes</taxon>
        <taxon>Kickxellales</taxon>
        <taxon>Kickxellaceae</taxon>
        <taxon>Coemansia</taxon>
    </lineage>
</organism>
<dbReference type="GO" id="GO:0000049">
    <property type="term" value="F:tRNA binding"/>
    <property type="evidence" value="ECO:0007669"/>
    <property type="project" value="UniProtKB-KW"/>
</dbReference>
<dbReference type="EMBL" id="JANBOJ010000055">
    <property type="protein sequence ID" value="KAJ1723715.1"/>
    <property type="molecule type" value="Genomic_DNA"/>
</dbReference>
<dbReference type="GO" id="GO:0030488">
    <property type="term" value="P:tRNA methylation"/>
    <property type="evidence" value="ECO:0007669"/>
    <property type="project" value="TreeGrafter"/>
</dbReference>
<dbReference type="PANTHER" id="PTHR22808:SF1">
    <property type="entry name" value="RNA CYTOSINE-C(5)-METHYLTRANSFERASE NSUN2-RELATED"/>
    <property type="match status" value="1"/>
</dbReference>
<protein>
    <submittedName>
        <fullName evidence="14">tRNA (Cytosine-5-)-methyltransferase ncl1</fullName>
        <ecNumber evidence="14">2.1.1.202</ecNumber>
    </submittedName>
</protein>
<keyword evidence="6 10" id="KW-0949">S-adenosyl-L-methionine</keyword>
<dbReference type="Pfam" id="PF25376">
    <property type="entry name" value="Pre-PUA_NSUN2"/>
    <property type="match status" value="1"/>
</dbReference>
<evidence type="ECO:0000256" key="5">
    <source>
        <dbReference type="ARBA" id="ARBA00022679"/>
    </source>
</evidence>
<dbReference type="InterPro" id="IPR023270">
    <property type="entry name" value="RCMT_NCL1"/>
</dbReference>
<evidence type="ECO:0000313" key="15">
    <source>
        <dbReference type="Proteomes" id="UP001149813"/>
    </source>
</evidence>
<dbReference type="GO" id="GO:0005634">
    <property type="term" value="C:nucleus"/>
    <property type="evidence" value="ECO:0007669"/>
    <property type="project" value="UniProtKB-SubCell"/>
</dbReference>
<feature type="binding site" evidence="10">
    <location>
        <position position="267"/>
    </location>
    <ligand>
        <name>S-adenosyl-L-methionine</name>
        <dbReference type="ChEBI" id="CHEBI:59789"/>
    </ligand>
</feature>
<evidence type="ECO:0000256" key="1">
    <source>
        <dbReference type="ARBA" id="ARBA00004123"/>
    </source>
</evidence>
<dbReference type="InterPro" id="IPR049560">
    <property type="entry name" value="MeTrfase_RsmB-F_NOP2_cat"/>
</dbReference>
<evidence type="ECO:0000256" key="3">
    <source>
        <dbReference type="ARBA" id="ARBA00022555"/>
    </source>
</evidence>
<keyword evidence="11" id="KW-0175">Coiled coil</keyword>
<dbReference type="EC" id="2.1.1.202" evidence="14"/>
<evidence type="ECO:0000256" key="9">
    <source>
        <dbReference type="ARBA" id="ARBA00023242"/>
    </source>
</evidence>
<dbReference type="InterPro" id="IPR057286">
    <property type="entry name" value="PUA_NSUN2"/>
</dbReference>